<evidence type="ECO:0000259" key="4">
    <source>
        <dbReference type="Pfam" id="PF13193"/>
    </source>
</evidence>
<evidence type="ECO:0000259" key="3">
    <source>
        <dbReference type="Pfam" id="PF00501"/>
    </source>
</evidence>
<dbReference type="InterPro" id="IPR045851">
    <property type="entry name" value="AMP-bd_C_sf"/>
</dbReference>
<dbReference type="InterPro" id="IPR000873">
    <property type="entry name" value="AMP-dep_synth/lig_dom"/>
</dbReference>
<dbReference type="InterPro" id="IPR025110">
    <property type="entry name" value="AMP-bd_C"/>
</dbReference>
<dbReference type="InterPro" id="IPR020845">
    <property type="entry name" value="AMP-binding_CS"/>
</dbReference>
<dbReference type="Proteomes" id="UP000473325">
    <property type="component" value="Unassembled WGS sequence"/>
</dbReference>
<organism evidence="5 6">
    <name type="scientific">Nocardioides flavescens</name>
    <dbReference type="NCBI Taxonomy" id="2691959"/>
    <lineage>
        <taxon>Bacteria</taxon>
        <taxon>Bacillati</taxon>
        <taxon>Actinomycetota</taxon>
        <taxon>Actinomycetes</taxon>
        <taxon>Propionibacteriales</taxon>
        <taxon>Nocardioidaceae</taxon>
        <taxon>Nocardioides</taxon>
    </lineage>
</organism>
<dbReference type="Gene3D" id="3.30.300.30">
    <property type="match status" value="1"/>
</dbReference>
<sequence length="517" mass="56732">MDISFFLRHVHGDVARFDPDRPALSLEDDEPVTYRQLGERTHAYARELLDLGVGAGDRVGILMYNSVEYWIAYFAITRIGAIAVRLNFRLGVEELDYVLNDSGAIVLLGDGELLARLSRLRSVVPVRHHVAFGPEEDRPSWAQPWSHLERGDTAPLDLPLPTAEQGAMIMYTSGTTGRPKGVLWSHGTTTWWAALQVMEWRFDESSVTMVTGPLYHIGGLENYVLPTLAMGGHGVMLRSKNFDLGRTLDLVERLEVTDLLLFPVMINQLVERDADEVDLSSLRRIFTGGDALMPSVCERLEHRVPGADLIQLYGLTEGTPMATCSAPGMGYARPASVGRAYPFVEVSVRDDAGEPVAPGTVGEIWTRSPANSLGYWNKPEATAETFTDGWCHTGDLGLVTDGTLSIAGRKKDMIRSGGENISPAEIEDVLLRHPAVVDAAVVGVPDPVFVEAVCAVVVINDVPVTEEELVEHCRSHLAGFKKPRRVVFVTELPRTPSQKIQKFRLRDMIATGAIAGS</sequence>
<comment type="caution">
    <text evidence="5">The sequence shown here is derived from an EMBL/GenBank/DDBJ whole genome shotgun (WGS) entry which is preliminary data.</text>
</comment>
<accession>A0A6L7EZF6</accession>
<dbReference type="GO" id="GO:0031956">
    <property type="term" value="F:medium-chain fatty acid-CoA ligase activity"/>
    <property type="evidence" value="ECO:0007669"/>
    <property type="project" value="TreeGrafter"/>
</dbReference>
<proteinExistence type="inferred from homology"/>
<dbReference type="AlphaFoldDB" id="A0A6L7EZF6"/>
<protein>
    <submittedName>
        <fullName evidence="5">AMP-binding protein</fullName>
    </submittedName>
</protein>
<dbReference type="PANTHER" id="PTHR43201">
    <property type="entry name" value="ACYL-COA SYNTHETASE"/>
    <property type="match status" value="1"/>
</dbReference>
<dbReference type="Gene3D" id="3.40.50.12780">
    <property type="entry name" value="N-terminal domain of ligase-like"/>
    <property type="match status" value="1"/>
</dbReference>
<dbReference type="RefSeq" id="WP_160876065.1">
    <property type="nucleotide sequence ID" value="NZ_WUEK01000003.1"/>
</dbReference>
<dbReference type="EMBL" id="WUEK01000003">
    <property type="protein sequence ID" value="MXG89022.1"/>
    <property type="molecule type" value="Genomic_DNA"/>
</dbReference>
<comment type="similarity">
    <text evidence="1">Belongs to the ATP-dependent AMP-binding enzyme family.</text>
</comment>
<evidence type="ECO:0000313" key="5">
    <source>
        <dbReference type="EMBL" id="MXG89022.1"/>
    </source>
</evidence>
<dbReference type="PANTHER" id="PTHR43201:SF5">
    <property type="entry name" value="MEDIUM-CHAIN ACYL-COA LIGASE ACSF2, MITOCHONDRIAL"/>
    <property type="match status" value="1"/>
</dbReference>
<evidence type="ECO:0000256" key="2">
    <source>
        <dbReference type="ARBA" id="ARBA00022598"/>
    </source>
</evidence>
<evidence type="ECO:0000313" key="6">
    <source>
        <dbReference type="Proteomes" id="UP000473325"/>
    </source>
</evidence>
<keyword evidence="2" id="KW-0436">Ligase</keyword>
<gene>
    <name evidence="5" type="ORF">GRQ65_05610</name>
</gene>
<feature type="domain" description="AMP-binding enzyme C-terminal" evidence="4">
    <location>
        <begin position="425"/>
        <end position="499"/>
    </location>
</feature>
<feature type="domain" description="AMP-dependent synthetase/ligase" evidence="3">
    <location>
        <begin position="15"/>
        <end position="376"/>
    </location>
</feature>
<dbReference type="GO" id="GO:0006631">
    <property type="term" value="P:fatty acid metabolic process"/>
    <property type="evidence" value="ECO:0007669"/>
    <property type="project" value="TreeGrafter"/>
</dbReference>
<dbReference type="SUPFAM" id="SSF56801">
    <property type="entry name" value="Acetyl-CoA synthetase-like"/>
    <property type="match status" value="1"/>
</dbReference>
<dbReference type="Pfam" id="PF13193">
    <property type="entry name" value="AMP-binding_C"/>
    <property type="match status" value="1"/>
</dbReference>
<dbReference type="Pfam" id="PF00501">
    <property type="entry name" value="AMP-binding"/>
    <property type="match status" value="1"/>
</dbReference>
<dbReference type="PROSITE" id="PS00455">
    <property type="entry name" value="AMP_BINDING"/>
    <property type="match status" value="1"/>
</dbReference>
<name>A0A6L7EZF6_9ACTN</name>
<dbReference type="InterPro" id="IPR042099">
    <property type="entry name" value="ANL_N_sf"/>
</dbReference>
<keyword evidence="6" id="KW-1185">Reference proteome</keyword>
<reference evidence="5 6" key="1">
    <citation type="submission" date="2019-12" db="EMBL/GenBank/DDBJ databases">
        <authorList>
            <person name="Kun Z."/>
        </authorList>
    </citation>
    <scope>NUCLEOTIDE SEQUENCE [LARGE SCALE GENOMIC DNA]</scope>
    <source>
        <strain evidence="5 6">YIM 123512</strain>
    </source>
</reference>
<dbReference type="FunFam" id="3.30.300.30:FF:000008">
    <property type="entry name" value="2,3-dihydroxybenzoate-AMP ligase"/>
    <property type="match status" value="1"/>
</dbReference>
<evidence type="ECO:0000256" key="1">
    <source>
        <dbReference type="ARBA" id="ARBA00006432"/>
    </source>
</evidence>